<proteinExistence type="predicted"/>
<dbReference type="SMART" id="SM00248">
    <property type="entry name" value="ANK"/>
    <property type="match status" value="3"/>
</dbReference>
<protein>
    <recommendedName>
        <fullName evidence="4">F-box domain-containing protein</fullName>
    </recommendedName>
</protein>
<evidence type="ECO:0000313" key="2">
    <source>
        <dbReference type="EMBL" id="KAK9417361.1"/>
    </source>
</evidence>
<dbReference type="InterPro" id="IPR036770">
    <property type="entry name" value="Ankyrin_rpt-contain_sf"/>
</dbReference>
<dbReference type="InterPro" id="IPR002110">
    <property type="entry name" value="Ankyrin_rpt"/>
</dbReference>
<keyword evidence="3" id="KW-1185">Reference proteome</keyword>
<accession>A0ABR2US10</accession>
<reference evidence="2 3" key="1">
    <citation type="journal article" date="2024" name="J. Plant Pathol.">
        <title>Sequence and assembly of the genome of Seiridium unicorne, isolate CBS 538.82, causal agent of cypress canker disease.</title>
        <authorList>
            <person name="Scali E."/>
            <person name="Rocca G.D."/>
            <person name="Danti R."/>
            <person name="Garbelotto M."/>
            <person name="Barberini S."/>
            <person name="Baroncelli R."/>
            <person name="Emiliani G."/>
        </authorList>
    </citation>
    <scope>NUCLEOTIDE SEQUENCE [LARGE SCALE GENOMIC DNA]</scope>
    <source>
        <strain evidence="2 3">BM-138-508</strain>
    </source>
</reference>
<dbReference type="Pfam" id="PF00023">
    <property type="entry name" value="Ank"/>
    <property type="match status" value="1"/>
</dbReference>
<feature type="repeat" description="ANK" evidence="1">
    <location>
        <begin position="109"/>
        <end position="141"/>
    </location>
</feature>
<evidence type="ECO:0000256" key="1">
    <source>
        <dbReference type="PROSITE-ProRule" id="PRU00023"/>
    </source>
</evidence>
<dbReference type="Proteomes" id="UP001408356">
    <property type="component" value="Unassembled WGS sequence"/>
</dbReference>
<keyword evidence="1" id="KW-0040">ANK repeat</keyword>
<evidence type="ECO:0000313" key="3">
    <source>
        <dbReference type="Proteomes" id="UP001408356"/>
    </source>
</evidence>
<dbReference type="EMBL" id="JARVKF010000399">
    <property type="protein sequence ID" value="KAK9417361.1"/>
    <property type="molecule type" value="Genomic_DNA"/>
</dbReference>
<evidence type="ECO:0008006" key="4">
    <source>
        <dbReference type="Google" id="ProtNLM"/>
    </source>
</evidence>
<sequence length="500" mass="56512">MPRILSLAPELLHMIAYLLSDPKDFWSWSITCKHLRYMFPLKTIAESDAEYHRRTVLPNIEIPFALEEFPMLSTAIRSKASHQVIKIIIDAYYNKFPAALNGAWGRLDFNLYPLHEACEGRRRNTVKYLLGKGCRVDLRDISFDRGECYRLPGRDEAISIVDALTLAIDQTTESIVGLLLDHGHPVHNDHLDRAVLRKDTNVLFMLIEFLKTNPAIDAGESRWAIKNALDWTVQSREWDENEAVIDLLLSRMTIDVTDYLPTLVWHALQSDCPRNALHIFRHWARTCRDLNGTSQLLVIFNTAMSANHMDLVREIHPAYTKSLTNPGCDPLLTHALRAATKHPDTVLNEVLPYLFETGCRPCVAHLQEAVLNTNPVPFIDAIVAGGVDMNGKLSVQAAEGHLLEMDMLSLAIKQWRGPAVFRLLHHGARLTQLDDDIVESLSTWYLQTFRNPKWASAADAPRLIEAAKAGGMNNVSIFSSTDPTKHNEQLITLFHLANLI</sequence>
<gene>
    <name evidence="2" type="ORF">SUNI508_08941</name>
</gene>
<dbReference type="SUPFAM" id="SSF48403">
    <property type="entry name" value="Ankyrin repeat"/>
    <property type="match status" value="1"/>
</dbReference>
<organism evidence="2 3">
    <name type="scientific">Seiridium unicorne</name>
    <dbReference type="NCBI Taxonomy" id="138068"/>
    <lineage>
        <taxon>Eukaryota</taxon>
        <taxon>Fungi</taxon>
        <taxon>Dikarya</taxon>
        <taxon>Ascomycota</taxon>
        <taxon>Pezizomycotina</taxon>
        <taxon>Sordariomycetes</taxon>
        <taxon>Xylariomycetidae</taxon>
        <taxon>Amphisphaeriales</taxon>
        <taxon>Sporocadaceae</taxon>
        <taxon>Seiridium</taxon>
    </lineage>
</organism>
<dbReference type="PROSITE" id="PS50088">
    <property type="entry name" value="ANK_REPEAT"/>
    <property type="match status" value="1"/>
</dbReference>
<comment type="caution">
    <text evidence="2">The sequence shown here is derived from an EMBL/GenBank/DDBJ whole genome shotgun (WGS) entry which is preliminary data.</text>
</comment>
<name>A0ABR2US10_9PEZI</name>
<dbReference type="Gene3D" id="1.25.40.20">
    <property type="entry name" value="Ankyrin repeat-containing domain"/>
    <property type="match status" value="1"/>
</dbReference>